<dbReference type="EMBL" id="CAJOBI010332219">
    <property type="protein sequence ID" value="CAF5200431.1"/>
    <property type="molecule type" value="Genomic_DNA"/>
</dbReference>
<feature type="non-terminal residue" evidence="2">
    <location>
        <position position="232"/>
    </location>
</feature>
<organism evidence="2 3">
    <name type="scientific">Rotaria magnacalcarata</name>
    <dbReference type="NCBI Taxonomy" id="392030"/>
    <lineage>
        <taxon>Eukaryota</taxon>
        <taxon>Metazoa</taxon>
        <taxon>Spiralia</taxon>
        <taxon>Gnathifera</taxon>
        <taxon>Rotifera</taxon>
        <taxon>Eurotatoria</taxon>
        <taxon>Bdelloidea</taxon>
        <taxon>Philodinida</taxon>
        <taxon>Philodinidae</taxon>
        <taxon>Rotaria</taxon>
    </lineage>
</organism>
<accession>A0A8S3IJQ0</accession>
<dbReference type="Proteomes" id="UP000676336">
    <property type="component" value="Unassembled WGS sequence"/>
</dbReference>
<reference evidence="2" key="1">
    <citation type="submission" date="2021-02" db="EMBL/GenBank/DDBJ databases">
        <authorList>
            <person name="Nowell W R."/>
        </authorList>
    </citation>
    <scope>NUCLEOTIDE SEQUENCE</scope>
</reference>
<feature type="compositionally biased region" description="Polar residues" evidence="1">
    <location>
        <begin position="160"/>
        <end position="179"/>
    </location>
</feature>
<proteinExistence type="predicted"/>
<dbReference type="AlphaFoldDB" id="A0A8S3IJQ0"/>
<sequence>QQQQQLTSDQHDMEINHTESIVIDEDIEQAYDTKLTDIPLTPFTCQELTRLYLLKEKNENYRTILEKLAIVETKDFSISDQIDLLLLLVNIITTNNEIMSDYFEYLTRTMSETYRERNQLLAERRKAQEEDSKQKKLQLQNGENGKVSPKKQNKIGQLLTPKNSIGTTNDENHQSSPSTLHDDNAESDDDLKTVTQRRRQMVAMSKELKEKRELEAQKIHNEQKRELAIQRA</sequence>
<comment type="caution">
    <text evidence="2">The sequence shown here is derived from an EMBL/GenBank/DDBJ whole genome shotgun (WGS) entry which is preliminary data.</text>
</comment>
<protein>
    <submittedName>
        <fullName evidence="2">Uncharacterized protein</fullName>
    </submittedName>
</protein>
<feature type="compositionally biased region" description="Basic and acidic residues" evidence="1">
    <location>
        <begin position="123"/>
        <end position="134"/>
    </location>
</feature>
<feature type="region of interest" description="Disordered" evidence="1">
    <location>
        <begin position="123"/>
        <end position="197"/>
    </location>
</feature>
<evidence type="ECO:0000313" key="3">
    <source>
        <dbReference type="Proteomes" id="UP000676336"/>
    </source>
</evidence>
<feature type="non-terminal residue" evidence="2">
    <location>
        <position position="1"/>
    </location>
</feature>
<evidence type="ECO:0000313" key="2">
    <source>
        <dbReference type="EMBL" id="CAF5200431.1"/>
    </source>
</evidence>
<gene>
    <name evidence="2" type="ORF">SMN809_LOCUS75324</name>
</gene>
<name>A0A8S3IJQ0_9BILA</name>
<evidence type="ECO:0000256" key="1">
    <source>
        <dbReference type="SAM" id="MobiDB-lite"/>
    </source>
</evidence>